<keyword evidence="4" id="KW-0479">Metal-binding</keyword>
<name>A0A5P1F318_ASPOF</name>
<dbReference type="FunFam" id="3.90.79.10:FF:000030">
    <property type="entry name" value="Nudix hydrolase 13 mitochondrial"/>
    <property type="match status" value="1"/>
</dbReference>
<dbReference type="PANTHER" id="PTHR12629:SF58">
    <property type="entry name" value="NUDIX HYDROLASE 12, MITOCHONDRIAL"/>
    <property type="match status" value="1"/>
</dbReference>
<keyword evidence="6" id="KW-0460">Magnesium</keyword>
<evidence type="ECO:0000256" key="1">
    <source>
        <dbReference type="ARBA" id="ARBA00001946"/>
    </source>
</evidence>
<dbReference type="InterPro" id="IPR047198">
    <property type="entry name" value="DDP-like_NUDIX"/>
</dbReference>
<evidence type="ECO:0000313" key="11">
    <source>
        <dbReference type="Proteomes" id="UP000243459"/>
    </source>
</evidence>
<evidence type="ECO:0000256" key="2">
    <source>
        <dbReference type="ARBA" id="ARBA00004173"/>
    </source>
</evidence>
<dbReference type="InterPro" id="IPR020084">
    <property type="entry name" value="NUDIX_hydrolase_CS"/>
</dbReference>
<evidence type="ECO:0000259" key="9">
    <source>
        <dbReference type="PROSITE" id="PS51462"/>
    </source>
</evidence>
<evidence type="ECO:0000313" key="10">
    <source>
        <dbReference type="EMBL" id="ONK72133.1"/>
    </source>
</evidence>
<dbReference type="Gramene" id="ONK72133">
    <property type="protein sequence ID" value="ONK72133"/>
    <property type="gene ID" value="A4U43_C04F16100"/>
</dbReference>
<proteinExistence type="inferred from homology"/>
<organism evidence="10 11">
    <name type="scientific">Asparagus officinalis</name>
    <name type="common">Garden asparagus</name>
    <dbReference type="NCBI Taxonomy" id="4686"/>
    <lineage>
        <taxon>Eukaryota</taxon>
        <taxon>Viridiplantae</taxon>
        <taxon>Streptophyta</taxon>
        <taxon>Embryophyta</taxon>
        <taxon>Tracheophyta</taxon>
        <taxon>Spermatophyta</taxon>
        <taxon>Magnoliopsida</taxon>
        <taxon>Liliopsida</taxon>
        <taxon>Asparagales</taxon>
        <taxon>Asparagaceae</taxon>
        <taxon>Asparagoideae</taxon>
        <taxon>Asparagus</taxon>
    </lineage>
</organism>
<keyword evidence="8" id="KW-0496">Mitochondrion</keyword>
<gene>
    <name evidence="10" type="ORF">A4U43_C04F16100</name>
</gene>
<comment type="cofactor">
    <cofactor evidence="1">
        <name>Mg(2+)</name>
        <dbReference type="ChEBI" id="CHEBI:18420"/>
    </cofactor>
</comment>
<dbReference type="CDD" id="cd04666">
    <property type="entry name" value="NUDIX_DIPP2_like_Nudt4"/>
    <property type="match status" value="1"/>
</dbReference>
<reference evidence="11" key="1">
    <citation type="journal article" date="2017" name="Nat. Commun.">
        <title>The asparagus genome sheds light on the origin and evolution of a young Y chromosome.</title>
        <authorList>
            <person name="Harkess A."/>
            <person name="Zhou J."/>
            <person name="Xu C."/>
            <person name="Bowers J.E."/>
            <person name="Van der Hulst R."/>
            <person name="Ayyampalayam S."/>
            <person name="Mercati F."/>
            <person name="Riccardi P."/>
            <person name="McKain M.R."/>
            <person name="Kakrana A."/>
            <person name="Tang H."/>
            <person name="Ray J."/>
            <person name="Groenendijk J."/>
            <person name="Arikit S."/>
            <person name="Mathioni S.M."/>
            <person name="Nakano M."/>
            <person name="Shan H."/>
            <person name="Telgmann-Rauber A."/>
            <person name="Kanno A."/>
            <person name="Yue Z."/>
            <person name="Chen H."/>
            <person name="Li W."/>
            <person name="Chen Y."/>
            <person name="Xu X."/>
            <person name="Zhang Y."/>
            <person name="Luo S."/>
            <person name="Chen H."/>
            <person name="Gao J."/>
            <person name="Mao Z."/>
            <person name="Pires J.C."/>
            <person name="Luo M."/>
            <person name="Kudrna D."/>
            <person name="Wing R.A."/>
            <person name="Meyers B.C."/>
            <person name="Yi K."/>
            <person name="Kong H."/>
            <person name="Lavrijsen P."/>
            <person name="Sunseri F."/>
            <person name="Falavigna A."/>
            <person name="Ye Y."/>
            <person name="Leebens-Mack J.H."/>
            <person name="Chen G."/>
        </authorList>
    </citation>
    <scope>NUCLEOTIDE SEQUENCE [LARGE SCALE GENOMIC DNA]</scope>
    <source>
        <strain evidence="11">cv. DH0086</strain>
    </source>
</reference>
<dbReference type="InterPro" id="IPR000086">
    <property type="entry name" value="NUDIX_hydrolase_dom"/>
</dbReference>
<accession>A0A5P1F318</accession>
<dbReference type="PROSITE" id="PS00893">
    <property type="entry name" value="NUDIX_BOX"/>
    <property type="match status" value="1"/>
</dbReference>
<comment type="similarity">
    <text evidence="3">Belongs to the Nudix hydrolase family.</text>
</comment>
<sequence>MATCNGIQARVGREKQRYEDKFRLVAGCIPYRLKNDVKERCNGALYDELEVLMISTPNRQDLVFPKGGWENDEAVHEAAIREAVEEAGVRGNINKKELGVWEFRSKSKQNSCSQEGGCRGYMFALEVTEELESWPEKDTHHRRWVGVSEARELCRYDWMQEALDAFLQRLRPAVKQTLAVLPAISESLRSVCAPKASRIERTDNAIILHVDNGLLKLVEYLRKERKHERGDTTAIAMSTVTLFF</sequence>
<evidence type="ECO:0000256" key="3">
    <source>
        <dbReference type="ARBA" id="ARBA00005582"/>
    </source>
</evidence>
<dbReference type="EMBL" id="CM007384">
    <property type="protein sequence ID" value="ONK72133.1"/>
    <property type="molecule type" value="Genomic_DNA"/>
</dbReference>
<dbReference type="GO" id="GO:0005634">
    <property type="term" value="C:nucleus"/>
    <property type="evidence" value="ECO:0007669"/>
    <property type="project" value="TreeGrafter"/>
</dbReference>
<keyword evidence="11" id="KW-1185">Reference proteome</keyword>
<evidence type="ECO:0000256" key="6">
    <source>
        <dbReference type="ARBA" id="ARBA00022842"/>
    </source>
</evidence>
<evidence type="ECO:0000256" key="8">
    <source>
        <dbReference type="ARBA" id="ARBA00023128"/>
    </source>
</evidence>
<dbReference type="InterPro" id="IPR015797">
    <property type="entry name" value="NUDIX_hydrolase-like_dom_sf"/>
</dbReference>
<dbReference type="SUPFAM" id="SSF55811">
    <property type="entry name" value="Nudix"/>
    <property type="match status" value="1"/>
</dbReference>
<dbReference type="Gene3D" id="3.90.79.10">
    <property type="entry name" value="Nucleoside Triphosphate Pyrophosphohydrolase"/>
    <property type="match status" value="1"/>
</dbReference>
<dbReference type="Pfam" id="PF00293">
    <property type="entry name" value="NUDIX"/>
    <property type="match status" value="1"/>
</dbReference>
<dbReference type="OMA" id="SMEGGCR"/>
<evidence type="ECO:0000256" key="5">
    <source>
        <dbReference type="ARBA" id="ARBA00022801"/>
    </source>
</evidence>
<dbReference type="OrthoDB" id="2011998at2759"/>
<evidence type="ECO:0000256" key="7">
    <source>
        <dbReference type="ARBA" id="ARBA00022946"/>
    </source>
</evidence>
<keyword evidence="5" id="KW-0378">Hydrolase</keyword>
<dbReference type="GO" id="GO:0046872">
    <property type="term" value="F:metal ion binding"/>
    <property type="evidence" value="ECO:0007669"/>
    <property type="project" value="UniProtKB-KW"/>
</dbReference>
<dbReference type="AlphaFoldDB" id="A0A5P1F318"/>
<protein>
    <recommendedName>
        <fullName evidence="9">Nudix hydrolase domain-containing protein</fullName>
    </recommendedName>
</protein>
<keyword evidence="7" id="KW-0809">Transit peptide</keyword>
<evidence type="ECO:0000256" key="4">
    <source>
        <dbReference type="ARBA" id="ARBA00022723"/>
    </source>
</evidence>
<dbReference type="GO" id="GO:0016462">
    <property type="term" value="F:pyrophosphatase activity"/>
    <property type="evidence" value="ECO:0007669"/>
    <property type="project" value="InterPro"/>
</dbReference>
<dbReference type="PANTHER" id="PTHR12629">
    <property type="entry name" value="DIPHOSPHOINOSITOL POLYPHOSPHATE PHOSPHOHYDROLASE"/>
    <property type="match status" value="1"/>
</dbReference>
<dbReference type="Proteomes" id="UP000243459">
    <property type="component" value="Chromosome 4"/>
</dbReference>
<dbReference type="PROSITE" id="PS51462">
    <property type="entry name" value="NUDIX"/>
    <property type="match status" value="1"/>
</dbReference>
<feature type="domain" description="Nudix hydrolase" evidence="9">
    <location>
        <begin position="21"/>
        <end position="167"/>
    </location>
</feature>
<comment type="subcellular location">
    <subcellularLocation>
        <location evidence="2">Mitochondrion</location>
    </subcellularLocation>
</comment>
<dbReference type="GO" id="GO:0005739">
    <property type="term" value="C:mitochondrion"/>
    <property type="evidence" value="ECO:0007669"/>
    <property type="project" value="UniProtKB-SubCell"/>
</dbReference>